<dbReference type="AlphaFoldDB" id="A0A6C0FWH8"/>
<feature type="region of interest" description="Disordered" evidence="1">
    <location>
        <begin position="1"/>
        <end position="26"/>
    </location>
</feature>
<dbReference type="EMBL" id="CP048209">
    <property type="protein sequence ID" value="QHT60402.1"/>
    <property type="molecule type" value="Genomic_DNA"/>
</dbReference>
<reference evidence="2 3" key="1">
    <citation type="submission" date="2020-01" db="EMBL/GenBank/DDBJ databases">
        <title>Paenibacillus sp. nov., isolated from tomato rhizosphere.</title>
        <authorList>
            <person name="Weon H.-Y."/>
            <person name="Lee S.A."/>
        </authorList>
    </citation>
    <scope>NUCLEOTIDE SEQUENCE [LARGE SCALE GENOMIC DNA]</scope>
    <source>
        <strain evidence="2 3">12200R-189</strain>
    </source>
</reference>
<sequence length="74" mass="7884">MAPSKTPSKAPSKGKNAKKKSSSERKQAVLKIVLSDTCAVCKTPCARGMQYLESMQKPGAIGKGVPCILTRTYV</sequence>
<accession>A0A6C0FWH8</accession>
<organism evidence="2 3">
    <name type="scientific">Paenibacillus lycopersici</name>
    <dbReference type="NCBI Taxonomy" id="2704462"/>
    <lineage>
        <taxon>Bacteria</taxon>
        <taxon>Bacillati</taxon>
        <taxon>Bacillota</taxon>
        <taxon>Bacilli</taxon>
        <taxon>Bacillales</taxon>
        <taxon>Paenibacillaceae</taxon>
        <taxon>Paenibacillus</taxon>
    </lineage>
</organism>
<evidence type="ECO:0000313" key="3">
    <source>
        <dbReference type="Proteomes" id="UP000476064"/>
    </source>
</evidence>
<protein>
    <submittedName>
        <fullName evidence="2">Uncharacterized protein</fullName>
    </submittedName>
</protein>
<proteinExistence type="predicted"/>
<gene>
    <name evidence="2" type="ORF">GXP70_10965</name>
</gene>
<dbReference type="Proteomes" id="UP000476064">
    <property type="component" value="Chromosome"/>
</dbReference>
<dbReference type="KEGG" id="plyc:GXP70_10965"/>
<evidence type="ECO:0000313" key="2">
    <source>
        <dbReference type="EMBL" id="QHT60402.1"/>
    </source>
</evidence>
<dbReference type="RefSeq" id="WP_162356601.1">
    <property type="nucleotide sequence ID" value="NZ_CP048209.1"/>
</dbReference>
<evidence type="ECO:0000256" key="1">
    <source>
        <dbReference type="SAM" id="MobiDB-lite"/>
    </source>
</evidence>
<keyword evidence="3" id="KW-1185">Reference proteome</keyword>
<name>A0A6C0FWH8_9BACL</name>